<accession>A0A3R5WFV6</accession>
<dbReference type="PANTHER" id="PTHR32305">
    <property type="match status" value="1"/>
</dbReference>
<dbReference type="Pfam" id="PF20148">
    <property type="entry name" value="DUF6531"/>
    <property type="match status" value="1"/>
</dbReference>
<evidence type="ECO:0000256" key="1">
    <source>
        <dbReference type="ARBA" id="ARBA00022737"/>
    </source>
</evidence>
<organism evidence="4 5">
    <name type="scientific">Roseburia inulinivorans</name>
    <dbReference type="NCBI Taxonomy" id="360807"/>
    <lineage>
        <taxon>Bacteria</taxon>
        <taxon>Bacillati</taxon>
        <taxon>Bacillota</taxon>
        <taxon>Clostridia</taxon>
        <taxon>Lachnospirales</taxon>
        <taxon>Lachnospiraceae</taxon>
        <taxon>Roseburia</taxon>
    </lineage>
</organism>
<keyword evidence="1" id="KW-0677">Repeat</keyword>
<protein>
    <recommendedName>
        <fullName evidence="6">Cell wall-associated polypeptide CWBP200</fullName>
    </recommendedName>
</protein>
<reference evidence="4 5" key="1">
    <citation type="submission" date="2018-08" db="EMBL/GenBank/DDBJ databases">
        <title>A genome reference for cultivated species of the human gut microbiota.</title>
        <authorList>
            <person name="Zou Y."/>
            <person name="Xue W."/>
            <person name="Luo G."/>
        </authorList>
    </citation>
    <scope>NUCLEOTIDE SEQUENCE [LARGE SCALE GENOMIC DNA]</scope>
    <source>
        <strain evidence="4 5">AF24-4</strain>
    </source>
</reference>
<dbReference type="InterPro" id="IPR050708">
    <property type="entry name" value="T6SS_VgrG/RHS"/>
</dbReference>
<dbReference type="Proteomes" id="UP000285820">
    <property type="component" value="Unassembled WGS sequence"/>
</dbReference>
<name>A0A3R5WFV6_9FIRM</name>
<feature type="domain" description="DUF6531" evidence="2">
    <location>
        <begin position="164"/>
        <end position="232"/>
    </location>
</feature>
<dbReference type="Pfam" id="PF25023">
    <property type="entry name" value="TEN_YD-shell"/>
    <property type="match status" value="5"/>
</dbReference>
<feature type="domain" description="Teneurin-like YD-shell" evidence="3">
    <location>
        <begin position="925"/>
        <end position="1124"/>
    </location>
</feature>
<dbReference type="InterPro" id="IPR031325">
    <property type="entry name" value="RHS_repeat"/>
</dbReference>
<evidence type="ECO:0008006" key="6">
    <source>
        <dbReference type="Google" id="ProtNLM"/>
    </source>
</evidence>
<dbReference type="InterPro" id="IPR045351">
    <property type="entry name" value="DUF6531"/>
</dbReference>
<evidence type="ECO:0000259" key="3">
    <source>
        <dbReference type="Pfam" id="PF25023"/>
    </source>
</evidence>
<comment type="caution">
    <text evidence="4">The sequence shown here is derived from an EMBL/GenBank/DDBJ whole genome shotgun (WGS) entry which is preliminary data.</text>
</comment>
<feature type="domain" description="Teneurin-like YD-shell" evidence="3">
    <location>
        <begin position="1139"/>
        <end position="1425"/>
    </location>
</feature>
<evidence type="ECO:0000313" key="5">
    <source>
        <dbReference type="Proteomes" id="UP000285820"/>
    </source>
</evidence>
<dbReference type="RefSeq" id="WP_118127389.1">
    <property type="nucleotide sequence ID" value="NZ_QRUN01000038.1"/>
</dbReference>
<dbReference type="SUPFAM" id="SSF69304">
    <property type="entry name" value="Tricorn protease N-terminal domain"/>
    <property type="match status" value="1"/>
</dbReference>
<feature type="domain" description="Teneurin-like YD-shell" evidence="3">
    <location>
        <begin position="814"/>
        <end position="912"/>
    </location>
</feature>
<dbReference type="Gene3D" id="2.180.10.10">
    <property type="entry name" value="RHS repeat-associated core"/>
    <property type="match status" value="5"/>
</dbReference>
<gene>
    <name evidence="4" type="ORF">DWY29_15740</name>
</gene>
<dbReference type="InterPro" id="IPR006530">
    <property type="entry name" value="YD"/>
</dbReference>
<dbReference type="NCBIfam" id="TIGR03696">
    <property type="entry name" value="Rhs_assc_core"/>
    <property type="match status" value="1"/>
</dbReference>
<dbReference type="InterPro" id="IPR056823">
    <property type="entry name" value="TEN-like_YD-shell"/>
</dbReference>
<proteinExistence type="predicted"/>
<evidence type="ECO:0000313" key="4">
    <source>
        <dbReference type="EMBL" id="RGR64592.1"/>
    </source>
</evidence>
<dbReference type="InterPro" id="IPR022385">
    <property type="entry name" value="Rhs_assc_core"/>
</dbReference>
<evidence type="ECO:0000259" key="2">
    <source>
        <dbReference type="Pfam" id="PF20148"/>
    </source>
</evidence>
<feature type="domain" description="Teneurin-like YD-shell" evidence="3">
    <location>
        <begin position="563"/>
        <end position="745"/>
    </location>
</feature>
<dbReference type="Pfam" id="PF05593">
    <property type="entry name" value="RHS_repeat"/>
    <property type="match status" value="1"/>
</dbReference>
<dbReference type="PANTHER" id="PTHR32305:SF15">
    <property type="entry name" value="PROTEIN RHSA-RELATED"/>
    <property type="match status" value="1"/>
</dbReference>
<dbReference type="NCBIfam" id="TIGR01643">
    <property type="entry name" value="YD_repeat_2x"/>
    <property type="match status" value="13"/>
</dbReference>
<dbReference type="Gene3D" id="3.90.930.1">
    <property type="match status" value="1"/>
</dbReference>
<sequence length="1694" mass="189073">MLRDFSDAAKQKLLNYVDEVTANGTWDKVKEWFSNIEPNVQSWLGRLDIQKYVNSVECYYKKILDKNNSTKRQIEEIFSNVQAVDTRYISITGSQTVCGSDIIKLINDLANTIDPNGGNMDMGKMKGVLDADVENIRNAKATVEKTIEEKMLGTEAEGCMNSEDPVNLSTGNFIYEHEDLKVAGEIPLSFHRYYNSKDSRTGVLGRCFLHNYQIALEKEADGTIGVRLADGQINYHDKKGQEYIARNTALEFLKETEQGYILVHPGQENISFDQEGKMLRKEDRNGRGISFFYCEDGKLKKAETDNGSSLTYCYNQMGQLKKVTDHTGRSVLLQYEEENLKKVITASGAEYVYRYGENGRITEVENARHVTSVKNTYDRRFRIIHQQFPDGGMMEFAYDDKNRRVTLTERNGSKIIHVHDERYRNTETIYEDGTKEHYLYNEKNQCISMTDRLGRTTRMAYDNRGNLTQTVDALKRRVNYTYDADCHLISVSINGKERLKNHYDGKGNLIGTENLYGNRITVINNGAGRPETITYADGSVLEIGYDESGNIVQLKDVTGNVTTYGYDALNRVIETVDANRNVTRYTYDAADRVTTVTDAMGNQRAYTYNAGGKITAIRDFDGNTAEFIYNPLGKVETYTDKEGQQVHFTYDKMWNICSVTAPDHGKQEYFYDSDNHLVKQILPMGGVVKYAYDAAGNRTEMTDPEGNTTRYFYDAVNRLTEVLEPDGARTVYEYDREGNLVRETNASGQTTSYTYDDLGRRTSVTNAAGATTSVFYNELGKAERICYPNGSSTVYEYEKGGRLKSVRYPDGAGEHYGYDARGNLTERTTTAGECYHYSYDCLARITSIENPAGGVAYFTYDALGRVTKAEDEKGNITCYEYTPNGNLAKVTDALGNETFYQYDAMGQLVQTSCTGANGEEPQNTVYTWDKEGHVTTVTDPLGDIERYTYDPAGKMRAKVDKDGYETTFHYGTNGQVEEIRYADGRKVSLTYNAIRQLEEVKDWLGTTKIAMDEAGRIASVTDPYGKTVGYEWGSMGERTAVLYPDGKKTVYEYNEAMQMSAMKIFSGEMRENTIRYSYDEFGRLIGKQLPGGNYTDYRYNAAGKLEEILHKGADFTEHCHYSYDVMGNKVMAEKERPGLPEDSGSFSYCYDALNRLTTVAQNGQTLRTYSYDAFGNRSSKTEYQTAGGLVTTYRYNTRNQLLQETNANGTKDYAYDHRGNLLSVTSGEEVLRAYGFDAANQMNSSMGMTDGQIKKAVYQYNGLGHRMEQSIAAGDAAPEQTIRYTLDLTRQYHNLLQKTENNEEQTYFWDGNVTGMEEEGREHFYFQDDLGSPMRLADEAGRSEETYGFDEFGNDIRTAKDIFKDSLQSFGFTGYQMDSAGGLYFAQARRYDAGVGRFVSEDFIKGHIAVPYTMNHYNYCWNRPMDLVDLNGMWPSLKDIGEGIKSAANSVGEFVSDHKQQITAAGIAIGTVVAAGAVSCIPVVGTVAAGAVMGAGLNVAVQYGTTGEVDAKEVAISAVCGAITSFIPGAGSAVSNALVKKGVNVLGVRVGTVVVEAGLNGMVSAIGTVGSDFICEGKTSAKEIEMDALKSFFISAGISSGASAFRHTIGESLIKNYYYNKNGTGYAKMKLYNNSNNILGQSLSKALYNEAVRNEILSFVKMQIADGISDINSEILTYIISQEIANKIKKQCGE</sequence>
<feature type="domain" description="Teneurin-like YD-shell" evidence="3">
    <location>
        <begin position="269"/>
        <end position="409"/>
    </location>
</feature>
<dbReference type="EMBL" id="QRUN01000038">
    <property type="protein sequence ID" value="RGR64592.1"/>
    <property type="molecule type" value="Genomic_DNA"/>
</dbReference>